<feature type="domain" description="DUF4438" evidence="2">
    <location>
        <begin position="178"/>
        <end position="300"/>
    </location>
</feature>
<dbReference type="Gene3D" id="2.40.10.170">
    <property type="match status" value="1"/>
</dbReference>
<dbReference type="RefSeq" id="WP_199305384.1">
    <property type="nucleotide sequence ID" value="NZ_JAMPLM010000002.1"/>
</dbReference>
<dbReference type="InterPro" id="IPR029433">
    <property type="entry name" value="DUF4438_N"/>
</dbReference>
<protein>
    <submittedName>
        <fullName evidence="3">DUF4438 domain-containing protein</fullName>
    </submittedName>
</protein>
<dbReference type="Gene3D" id="2.102.30.10">
    <property type="entry name" value="tm1086 (SG structure) domain"/>
    <property type="match status" value="1"/>
</dbReference>
<organism evidence="3 4">
    <name type="scientific">Stenomitos frigidus AS-A4</name>
    <dbReference type="NCBI Taxonomy" id="2933935"/>
    <lineage>
        <taxon>Bacteria</taxon>
        <taxon>Bacillati</taxon>
        <taxon>Cyanobacteriota</taxon>
        <taxon>Cyanophyceae</taxon>
        <taxon>Leptolyngbyales</taxon>
        <taxon>Leptolyngbyaceae</taxon>
        <taxon>Stenomitos</taxon>
    </lineage>
</organism>
<accession>A0ABV0KE30</accession>
<evidence type="ECO:0000313" key="4">
    <source>
        <dbReference type="Proteomes" id="UP001476950"/>
    </source>
</evidence>
<evidence type="ECO:0000259" key="2">
    <source>
        <dbReference type="Pfam" id="PF20999"/>
    </source>
</evidence>
<dbReference type="InterPro" id="IPR044910">
    <property type="entry name" value="TM_1086_SG_dom"/>
</dbReference>
<comment type="caution">
    <text evidence="3">The sequence shown here is derived from an EMBL/GenBank/DDBJ whole genome shotgun (WGS) entry which is preliminary data.</text>
</comment>
<evidence type="ECO:0000313" key="3">
    <source>
        <dbReference type="EMBL" id="MEP1057332.1"/>
    </source>
</evidence>
<reference evidence="3 4" key="1">
    <citation type="submission" date="2022-04" db="EMBL/GenBank/DDBJ databases">
        <title>Positive selection, recombination, and allopatry shape intraspecific diversity of widespread and dominant cyanobacteria.</title>
        <authorList>
            <person name="Wei J."/>
            <person name="Shu W."/>
            <person name="Hu C."/>
        </authorList>
    </citation>
    <scope>NUCLEOTIDE SEQUENCE [LARGE SCALE GENOMIC DNA]</scope>
    <source>
        <strain evidence="3 4">AS-A4</strain>
    </source>
</reference>
<dbReference type="EMBL" id="JAMPLM010000002">
    <property type="protein sequence ID" value="MEP1057332.1"/>
    <property type="molecule type" value="Genomic_DNA"/>
</dbReference>
<proteinExistence type="predicted"/>
<dbReference type="Pfam" id="PF14505">
    <property type="entry name" value="DUF4438"/>
    <property type="match status" value="1"/>
</dbReference>
<dbReference type="InterPro" id="IPR048399">
    <property type="entry name" value="DUF4438_C"/>
</dbReference>
<dbReference type="Proteomes" id="UP001476950">
    <property type="component" value="Unassembled WGS sequence"/>
</dbReference>
<dbReference type="Pfam" id="PF20999">
    <property type="entry name" value="DUF4438_C"/>
    <property type="match status" value="1"/>
</dbReference>
<feature type="domain" description="DUF4438" evidence="1">
    <location>
        <begin position="38"/>
        <end position="177"/>
    </location>
</feature>
<sequence length="341" mass="37217">MKDQPANYRNTLQINQPDLVMVAVMGQVAHPVATGNPYRIGHDGVPRVLPATGGIVLNQRVGDRCVGLMGDHIEPGAALHNNNREVIGARNGPNLALVTYACVGNIARVISGPCNGKRGLVTGKHGGVDHVLVDFPAAVLQRLQIGDRVQINSYGLGLQISNYPEINVTNCSPSLLQRWGIRENNRRLQVPVTHRIPAKIMGSGLGKNSVWRGDYDIQLFDPHVRARYHLETLRFGDFVAIYDGDTRFGPSYRQNRITIGIVVHGDSTVSGHGPGVTVLLTGPANRLQPMVHSRANLAALFDLRALPTARAYQPITANSNLNLTLNVEPARSQTKFSYLRY</sequence>
<dbReference type="Gene3D" id="4.10.1180.10">
    <property type="entry name" value="tm1086 domain"/>
    <property type="match status" value="1"/>
</dbReference>
<keyword evidence="4" id="KW-1185">Reference proteome</keyword>
<dbReference type="InterPro" id="IPR044909">
    <property type="entry name" value="TM_1086_sf"/>
</dbReference>
<gene>
    <name evidence="3" type="ORF">NDI38_02715</name>
</gene>
<evidence type="ECO:0000259" key="1">
    <source>
        <dbReference type="Pfam" id="PF14505"/>
    </source>
</evidence>
<name>A0ABV0KE30_9CYAN</name>